<sequence length="309" mass="33581">MIRMDDIVLAFDVGGTYVKAGIVGSDGSLLEPLSIYPARAGEAKEELLRHFADLIADQAKRVSAGNRIRGVGIAFPGPCDYERGICRTRGLNKFDALYGVNLKEELTNRIAIIPGLRDRWSDAPAVAIENDAALFALGECAFGAGHPYEKTICLTIGTGFGSAFIRKGRLIKSGHEVPPSGWLYRLPYRSGMMDDYISRRGIVRLAGEMGIKGVPSGEEDVKHLAQRARFGEGIAVQLFREFGHRLEEVLLPFIQSFRPEAIILGGQIAQSADLFVSEAIGSVPVRVSPDLSVSALRGAYRLFAEDGKD</sequence>
<name>A0A7X3LI66_9BACL</name>
<evidence type="ECO:0000313" key="3">
    <source>
        <dbReference type="Proteomes" id="UP000460318"/>
    </source>
</evidence>
<evidence type="ECO:0000313" key="2">
    <source>
        <dbReference type="EMBL" id="MWV46656.1"/>
    </source>
</evidence>
<dbReference type="EMBL" id="WUBI01000004">
    <property type="protein sequence ID" value="MWV46656.1"/>
    <property type="molecule type" value="Genomic_DNA"/>
</dbReference>
<dbReference type="Pfam" id="PF00480">
    <property type="entry name" value="ROK"/>
    <property type="match status" value="1"/>
</dbReference>
<dbReference type="Proteomes" id="UP000460318">
    <property type="component" value="Unassembled WGS sequence"/>
</dbReference>
<accession>A0A7X3LI66</accession>
<dbReference type="SUPFAM" id="SSF53067">
    <property type="entry name" value="Actin-like ATPase domain"/>
    <property type="match status" value="1"/>
</dbReference>
<reference evidence="2 3" key="1">
    <citation type="submission" date="2019-12" db="EMBL/GenBank/DDBJ databases">
        <title>Paenibacillus sp. nov., an endophytic bacterium isolated from the stem of Dendrobium.</title>
        <authorList>
            <person name="Zhao R."/>
        </authorList>
    </citation>
    <scope>NUCLEOTIDE SEQUENCE [LARGE SCALE GENOMIC DNA]</scope>
    <source>
        <strain evidence="2 3">HJL G12</strain>
    </source>
</reference>
<comment type="similarity">
    <text evidence="1">Belongs to the ROK (NagC/XylR) family.</text>
</comment>
<evidence type="ECO:0000256" key="1">
    <source>
        <dbReference type="ARBA" id="ARBA00006479"/>
    </source>
</evidence>
<keyword evidence="3" id="KW-1185">Reference proteome</keyword>
<proteinExistence type="inferred from homology"/>
<dbReference type="InterPro" id="IPR000600">
    <property type="entry name" value="ROK"/>
</dbReference>
<dbReference type="AlphaFoldDB" id="A0A7X3LI66"/>
<protein>
    <submittedName>
        <fullName evidence="2">ROK family protein</fullName>
    </submittedName>
</protein>
<dbReference type="PANTHER" id="PTHR18964:SF149">
    <property type="entry name" value="BIFUNCTIONAL UDP-N-ACETYLGLUCOSAMINE 2-EPIMERASE_N-ACETYLMANNOSAMINE KINASE"/>
    <property type="match status" value="1"/>
</dbReference>
<dbReference type="PANTHER" id="PTHR18964">
    <property type="entry name" value="ROK (REPRESSOR, ORF, KINASE) FAMILY"/>
    <property type="match status" value="1"/>
</dbReference>
<gene>
    <name evidence="2" type="ORF">GRF59_23895</name>
</gene>
<comment type="caution">
    <text evidence="2">The sequence shown here is derived from an EMBL/GenBank/DDBJ whole genome shotgun (WGS) entry which is preliminary data.</text>
</comment>
<organism evidence="2 3">
    <name type="scientific">Paenibacillus dendrobii</name>
    <dbReference type="NCBI Taxonomy" id="2691084"/>
    <lineage>
        <taxon>Bacteria</taxon>
        <taxon>Bacillati</taxon>
        <taxon>Bacillota</taxon>
        <taxon>Bacilli</taxon>
        <taxon>Bacillales</taxon>
        <taxon>Paenibacillaceae</taxon>
        <taxon>Paenibacillus</taxon>
    </lineage>
</organism>
<dbReference type="Gene3D" id="3.30.420.40">
    <property type="match status" value="2"/>
</dbReference>
<dbReference type="InterPro" id="IPR043129">
    <property type="entry name" value="ATPase_NBD"/>
</dbReference>